<dbReference type="RefSeq" id="WP_258857496.1">
    <property type="nucleotide sequence ID" value="NZ_JANUGV010000005.1"/>
</dbReference>
<dbReference type="Pfam" id="PF00753">
    <property type="entry name" value="Lactamase_B"/>
    <property type="match status" value="1"/>
</dbReference>
<accession>A0ABT2BP71</accession>
<dbReference type="SUPFAM" id="SSF56281">
    <property type="entry name" value="Metallo-hydrolase/oxidoreductase"/>
    <property type="match status" value="1"/>
</dbReference>
<proteinExistence type="predicted"/>
<dbReference type="InterPro" id="IPR036866">
    <property type="entry name" value="RibonucZ/Hydroxyglut_hydro"/>
</dbReference>
<dbReference type="SMART" id="SM00849">
    <property type="entry name" value="Lactamase_B"/>
    <property type="match status" value="1"/>
</dbReference>
<protein>
    <submittedName>
        <fullName evidence="2">MBL fold metallo-hydrolase</fullName>
    </submittedName>
</protein>
<comment type="caution">
    <text evidence="2">The sequence shown here is derived from an EMBL/GenBank/DDBJ whole genome shotgun (WGS) entry which is preliminary data.</text>
</comment>
<feature type="domain" description="Metallo-beta-lactamase" evidence="1">
    <location>
        <begin position="31"/>
        <end position="201"/>
    </location>
</feature>
<evidence type="ECO:0000313" key="2">
    <source>
        <dbReference type="EMBL" id="MCS0609870.1"/>
    </source>
</evidence>
<evidence type="ECO:0000259" key="1">
    <source>
        <dbReference type="SMART" id="SM00849"/>
    </source>
</evidence>
<dbReference type="Gene3D" id="3.60.15.10">
    <property type="entry name" value="Ribonuclease Z/Hydroxyacylglutathione hydrolase-like"/>
    <property type="match status" value="1"/>
</dbReference>
<keyword evidence="3" id="KW-1185">Reference proteome</keyword>
<dbReference type="InterPro" id="IPR001279">
    <property type="entry name" value="Metallo-B-lactamas"/>
</dbReference>
<sequence>MALRLPATMRVFERGWLSSNNVLFTGPQSALVDSGYVTHTAQTLALVDHALEGRPLAHLLNTHLHSDHCGGNAALQARYRCHTLIPAAEADKVRAWDEDALSFRATGQQCPRFAFDGAVAAGDTIELGGLSWQALAAPGHDPHALLFYCAAEGILISGDALWENGFGVLFPELAGEPGLQEQAATLDLIDSLHARIVIPGHGAIFGDAAQALARARSRLDYLAQDPRRTAENAVKVMLQFLLLERRQVALAAVPQLLASIPLVERARLQYLGMEYAELADWAVRALVRAGAARVDGGVLLT</sequence>
<evidence type="ECO:0000313" key="3">
    <source>
        <dbReference type="Proteomes" id="UP001205861"/>
    </source>
</evidence>
<organism evidence="2 3">
    <name type="scientific">Massilia solisilvae</name>
    <dbReference type="NCBI Taxonomy" id="1811225"/>
    <lineage>
        <taxon>Bacteria</taxon>
        <taxon>Pseudomonadati</taxon>
        <taxon>Pseudomonadota</taxon>
        <taxon>Betaproteobacteria</taxon>
        <taxon>Burkholderiales</taxon>
        <taxon>Oxalobacteraceae</taxon>
        <taxon>Telluria group</taxon>
        <taxon>Massilia</taxon>
    </lineage>
</organism>
<dbReference type="Proteomes" id="UP001205861">
    <property type="component" value="Unassembled WGS sequence"/>
</dbReference>
<dbReference type="EMBL" id="JANUGV010000005">
    <property type="protein sequence ID" value="MCS0609870.1"/>
    <property type="molecule type" value="Genomic_DNA"/>
</dbReference>
<reference evidence="2 3" key="1">
    <citation type="submission" date="2022-08" db="EMBL/GenBank/DDBJ databases">
        <title>Reclassification of Massilia species as members of the genera Telluria, Duganella, Pseudoduganella, Mokoshia gen. nov. and Zemynaea gen. nov. using orthogonal and non-orthogonal genome-based approaches.</title>
        <authorList>
            <person name="Bowman J.P."/>
        </authorList>
    </citation>
    <scope>NUCLEOTIDE SEQUENCE [LARGE SCALE GENOMIC DNA]</scope>
    <source>
        <strain evidence="2 3">JCM 31607</strain>
    </source>
</reference>
<dbReference type="InterPro" id="IPR050662">
    <property type="entry name" value="Sec-metab_biosynth-thioest"/>
</dbReference>
<dbReference type="PANTHER" id="PTHR23131:SF0">
    <property type="entry name" value="ENDORIBONUCLEASE LACTB2"/>
    <property type="match status" value="1"/>
</dbReference>
<gene>
    <name evidence="2" type="ORF">NX773_17025</name>
</gene>
<name>A0ABT2BP71_9BURK</name>
<dbReference type="CDD" id="cd06262">
    <property type="entry name" value="metallo-hydrolase-like_MBL-fold"/>
    <property type="match status" value="1"/>
</dbReference>
<dbReference type="PANTHER" id="PTHR23131">
    <property type="entry name" value="ENDORIBONUCLEASE LACTB2"/>
    <property type="match status" value="1"/>
</dbReference>